<keyword evidence="3" id="KW-1185">Reference proteome</keyword>
<feature type="region of interest" description="Disordered" evidence="1">
    <location>
        <begin position="380"/>
        <end position="431"/>
    </location>
</feature>
<evidence type="ECO:0000313" key="2">
    <source>
        <dbReference type="EMBL" id="KAF2076182.1"/>
    </source>
</evidence>
<accession>A0A8J4Q152</accession>
<dbReference type="OrthoDB" id="21485at2759"/>
<comment type="caution">
    <text evidence="2">The sequence shown here is derived from an EMBL/GenBank/DDBJ whole genome shotgun (WGS) entry which is preliminary data.</text>
</comment>
<feature type="region of interest" description="Disordered" evidence="1">
    <location>
        <begin position="548"/>
        <end position="573"/>
    </location>
</feature>
<dbReference type="EMBL" id="AJWJ01000070">
    <property type="protein sequence ID" value="KAF2076182.1"/>
    <property type="molecule type" value="Genomic_DNA"/>
</dbReference>
<proteinExistence type="predicted"/>
<dbReference type="Proteomes" id="UP000695562">
    <property type="component" value="Unassembled WGS sequence"/>
</dbReference>
<dbReference type="AlphaFoldDB" id="A0A8J4Q152"/>
<reference evidence="2" key="1">
    <citation type="submission" date="2020-01" db="EMBL/GenBank/DDBJ databases">
        <title>Development of genomics and gene disruption for Polysphondylium violaceum indicates a role for the polyketide synthase stlB in stalk morphogenesis.</title>
        <authorList>
            <person name="Narita B."/>
            <person name="Kawabe Y."/>
            <person name="Kin K."/>
            <person name="Saito T."/>
            <person name="Gibbs R."/>
            <person name="Kuspa A."/>
            <person name="Muzny D."/>
            <person name="Queller D."/>
            <person name="Richards S."/>
            <person name="Strassman J."/>
            <person name="Sucgang R."/>
            <person name="Worley K."/>
            <person name="Schaap P."/>
        </authorList>
    </citation>
    <scope>NUCLEOTIDE SEQUENCE</scope>
    <source>
        <strain evidence="2">QSvi11</strain>
    </source>
</reference>
<feature type="compositionally biased region" description="Low complexity" evidence="1">
    <location>
        <begin position="381"/>
        <end position="392"/>
    </location>
</feature>
<feature type="compositionally biased region" description="Polar residues" evidence="1">
    <location>
        <begin position="393"/>
        <end position="426"/>
    </location>
</feature>
<feature type="compositionally biased region" description="Pro residues" evidence="1">
    <location>
        <begin position="562"/>
        <end position="573"/>
    </location>
</feature>
<organism evidence="2 3">
    <name type="scientific">Polysphondylium violaceum</name>
    <dbReference type="NCBI Taxonomy" id="133409"/>
    <lineage>
        <taxon>Eukaryota</taxon>
        <taxon>Amoebozoa</taxon>
        <taxon>Evosea</taxon>
        <taxon>Eumycetozoa</taxon>
        <taxon>Dictyostelia</taxon>
        <taxon>Dictyosteliales</taxon>
        <taxon>Dictyosteliaceae</taxon>
        <taxon>Polysphondylium</taxon>
    </lineage>
</organism>
<evidence type="ECO:0000313" key="3">
    <source>
        <dbReference type="Proteomes" id="UP000695562"/>
    </source>
</evidence>
<evidence type="ECO:0000256" key="1">
    <source>
        <dbReference type="SAM" id="MobiDB-lite"/>
    </source>
</evidence>
<name>A0A8J4Q152_9MYCE</name>
<gene>
    <name evidence="2" type="ORF">CYY_002536</name>
</gene>
<sequence>MELLVSEPTFSFCGVEGNIGSEDLIRSCNISVNQQSYKYNQDFSLVQNIGNDSLLSSLSNTGNDHCSNINGDDIINVCFSELENCSVPSINKDDIDQLQMNFTNPNENNGDSNDCTINCNNSSNINNNINNQNNDKNNNRIQENDNNNNNEMQYLQVINDIYADDIASPSSCHSTISINSQNMFESVQSPQSQTIPLSPMICSNLGSPVQHSFLNNNNNNNNSNIPIISKKRNYEHDNNFNFIVNPPKPTTTNNNSNVVSNYLKLQIVSEDYRFSLFSPSFIKIKDLKQRIFKEFSLLFEPNCIENNNPLHFSNIELTKLQDEFNNDLSENSMVYELLNDSDCVYATIPKFPIVYFNLFPELAPQDLIDDINRSFKKYKTSNNSNESSMVSSPLTPYQSSPIQFDSTIPNSPSINEKSTTTPKKSCNTTQNQNNTTTTTTRCYPYCEVTQPFQRNCECSKCHEIRPHILQAKENEKNLCTKWCVTSQGRKQKITSFEFCSICLSRFRLQKYTTKQSHQCTECQRPWMILVNDGKCRRCTKEKERQLKTPLPSNTATLSPSPSTVPPTPTTITK</sequence>
<protein>
    <submittedName>
        <fullName evidence="2">Uncharacterized protein</fullName>
    </submittedName>
</protein>